<protein>
    <recommendedName>
        <fullName evidence="1">Tf2-1-like SH3-like domain-containing protein</fullName>
    </recommendedName>
</protein>
<dbReference type="Gene3D" id="3.30.420.10">
    <property type="entry name" value="Ribonuclease H-like superfamily/Ribonuclease H"/>
    <property type="match status" value="1"/>
</dbReference>
<evidence type="ECO:0000313" key="2">
    <source>
        <dbReference type="EMBL" id="KAI0529649.1"/>
    </source>
</evidence>
<dbReference type="Pfam" id="PF24626">
    <property type="entry name" value="SH3_Tf2-1"/>
    <property type="match status" value="1"/>
</dbReference>
<dbReference type="AlphaFoldDB" id="A0A8T3CBM2"/>
<dbReference type="Proteomes" id="UP000829196">
    <property type="component" value="Unassembled WGS sequence"/>
</dbReference>
<gene>
    <name evidence="2" type="ORF">KFK09_002203</name>
</gene>
<dbReference type="GO" id="GO:0003676">
    <property type="term" value="F:nucleic acid binding"/>
    <property type="evidence" value="ECO:0007669"/>
    <property type="project" value="InterPro"/>
</dbReference>
<comment type="caution">
    <text evidence="2">The sequence shown here is derived from an EMBL/GenBank/DDBJ whole genome shotgun (WGS) entry which is preliminary data.</text>
</comment>
<evidence type="ECO:0000313" key="3">
    <source>
        <dbReference type="Proteomes" id="UP000829196"/>
    </source>
</evidence>
<keyword evidence="3" id="KW-1185">Reference proteome</keyword>
<accession>A0A8T3CBM2</accession>
<dbReference type="EMBL" id="JAGYWB010000002">
    <property type="protein sequence ID" value="KAI0529649.1"/>
    <property type="molecule type" value="Genomic_DNA"/>
</dbReference>
<dbReference type="PANTHER" id="PTHR37984:SF5">
    <property type="entry name" value="PROTEIN NYNRIN-LIKE"/>
    <property type="match status" value="1"/>
</dbReference>
<reference evidence="2" key="1">
    <citation type="journal article" date="2022" name="Front. Genet.">
        <title>Chromosome-Scale Assembly of the Dendrobium nobile Genome Provides Insights Into the Molecular Mechanism of the Biosynthesis of the Medicinal Active Ingredient of Dendrobium.</title>
        <authorList>
            <person name="Xu Q."/>
            <person name="Niu S.-C."/>
            <person name="Li K.-L."/>
            <person name="Zheng P.-J."/>
            <person name="Zhang X.-J."/>
            <person name="Jia Y."/>
            <person name="Liu Y."/>
            <person name="Niu Y.-X."/>
            <person name="Yu L.-H."/>
            <person name="Chen D.-F."/>
            <person name="Zhang G.-Q."/>
        </authorList>
    </citation>
    <scope>NUCLEOTIDE SEQUENCE</scope>
    <source>
        <tissue evidence="2">Leaf</tissue>
    </source>
</reference>
<dbReference type="InterPro" id="IPR056924">
    <property type="entry name" value="SH3_Tf2-1"/>
</dbReference>
<name>A0A8T3CBM2_DENNO</name>
<dbReference type="InterPro" id="IPR036397">
    <property type="entry name" value="RNaseH_sf"/>
</dbReference>
<feature type="domain" description="Tf2-1-like SH3-like" evidence="1">
    <location>
        <begin position="88"/>
        <end position="136"/>
    </location>
</feature>
<proteinExistence type="predicted"/>
<dbReference type="InterPro" id="IPR050951">
    <property type="entry name" value="Retrovirus_Pol_polyprotein"/>
</dbReference>
<evidence type="ECO:0000259" key="1">
    <source>
        <dbReference type="Pfam" id="PF24626"/>
    </source>
</evidence>
<organism evidence="2 3">
    <name type="scientific">Dendrobium nobile</name>
    <name type="common">Orchid</name>
    <dbReference type="NCBI Taxonomy" id="94219"/>
    <lineage>
        <taxon>Eukaryota</taxon>
        <taxon>Viridiplantae</taxon>
        <taxon>Streptophyta</taxon>
        <taxon>Embryophyta</taxon>
        <taxon>Tracheophyta</taxon>
        <taxon>Spermatophyta</taxon>
        <taxon>Magnoliopsida</taxon>
        <taxon>Liliopsida</taxon>
        <taxon>Asparagales</taxon>
        <taxon>Orchidaceae</taxon>
        <taxon>Epidendroideae</taxon>
        <taxon>Malaxideae</taxon>
        <taxon>Dendrobiinae</taxon>
        <taxon>Dendrobium</taxon>
    </lineage>
</organism>
<dbReference type="PANTHER" id="PTHR37984">
    <property type="entry name" value="PROTEIN CBG26694"/>
    <property type="match status" value="1"/>
</dbReference>
<sequence length="177" mass="20188">MLSTTEFAYNSMVNRSTGKSPFNIVYTKVPNLALDVAVLPKCRSEMATKFTTKYSDMLKDVRKKLHQSNQSYKAYKDLRRREKLFHVGDLVMVRLCRERFPPGTYSNLSRRKIGPFPITTKINDNAYIADLPASYNTSSLSMYMIFGLITLQTAPRPPLARPSRALQMQGRTDAVHT</sequence>